<gene>
    <name evidence="2" type="ORF">GCM10009807_29440</name>
</gene>
<evidence type="ECO:0000313" key="2">
    <source>
        <dbReference type="EMBL" id="GAA1683723.1"/>
    </source>
</evidence>
<dbReference type="Pfam" id="PF03780">
    <property type="entry name" value="Asp23"/>
    <property type="match status" value="1"/>
</dbReference>
<evidence type="ECO:0008006" key="4">
    <source>
        <dbReference type="Google" id="ProtNLM"/>
    </source>
</evidence>
<dbReference type="RefSeq" id="WP_344055636.1">
    <property type="nucleotide sequence ID" value="NZ_BAAAPK010000001.1"/>
</dbReference>
<reference evidence="2 3" key="1">
    <citation type="journal article" date="2019" name="Int. J. Syst. Evol. Microbiol.">
        <title>The Global Catalogue of Microorganisms (GCM) 10K type strain sequencing project: providing services to taxonomists for standard genome sequencing and annotation.</title>
        <authorList>
            <consortium name="The Broad Institute Genomics Platform"/>
            <consortium name="The Broad Institute Genome Sequencing Center for Infectious Disease"/>
            <person name="Wu L."/>
            <person name="Ma J."/>
        </authorList>
    </citation>
    <scope>NUCLEOTIDE SEQUENCE [LARGE SCALE GENOMIC DNA]</scope>
    <source>
        <strain evidence="2 3">JCM 15575</strain>
    </source>
</reference>
<keyword evidence="3" id="KW-1185">Reference proteome</keyword>
<dbReference type="EMBL" id="BAAAPK010000001">
    <property type="protein sequence ID" value="GAA1683723.1"/>
    <property type="molecule type" value="Genomic_DNA"/>
</dbReference>
<proteinExistence type="inferred from homology"/>
<organism evidence="2 3">
    <name type="scientific">Microbacterium lacus</name>
    <dbReference type="NCBI Taxonomy" id="415217"/>
    <lineage>
        <taxon>Bacteria</taxon>
        <taxon>Bacillati</taxon>
        <taxon>Actinomycetota</taxon>
        <taxon>Actinomycetes</taxon>
        <taxon>Micrococcales</taxon>
        <taxon>Microbacteriaceae</taxon>
        <taxon>Microbacterium</taxon>
    </lineage>
</organism>
<evidence type="ECO:0000313" key="3">
    <source>
        <dbReference type="Proteomes" id="UP001500596"/>
    </source>
</evidence>
<sequence length="196" mass="21394">MSDFDAPVLDCGKTLEELSDYLDRGRVPRDPSIEECPSCLNALDALTRVGVLSRDLISEDAAQLPAPPESWFAAIMDTVRTELRAGREFPIRHPDPRVHITVTEGAVRSLLRATGDTIDGLYVGRTEIIGDAEEPGAPVEIRLSASVAWGMPMQELSATLQELVRRVLAQHTDLNVTAVNVTVEDIHGVESLKDRG</sequence>
<comment type="similarity">
    <text evidence="1">Belongs to the asp23 family.</text>
</comment>
<name>A0ABN2H8M6_9MICO</name>
<accession>A0ABN2H8M6</accession>
<protein>
    <recommendedName>
        <fullName evidence="4">Asp23/Gls24 family envelope stress response protein</fullName>
    </recommendedName>
</protein>
<dbReference type="Proteomes" id="UP001500596">
    <property type="component" value="Unassembled WGS sequence"/>
</dbReference>
<evidence type="ECO:0000256" key="1">
    <source>
        <dbReference type="ARBA" id="ARBA00005721"/>
    </source>
</evidence>
<dbReference type="InterPro" id="IPR005531">
    <property type="entry name" value="Asp23"/>
</dbReference>
<comment type="caution">
    <text evidence="2">The sequence shown here is derived from an EMBL/GenBank/DDBJ whole genome shotgun (WGS) entry which is preliminary data.</text>
</comment>